<keyword evidence="5" id="KW-0479">Metal-binding</keyword>
<accession>A0A8K0SWB5</accession>
<reference evidence="14" key="1">
    <citation type="journal article" date="2021" name="Nat. Commun.">
        <title>Genetic determinants of endophytism in the Arabidopsis root mycobiome.</title>
        <authorList>
            <person name="Mesny F."/>
            <person name="Miyauchi S."/>
            <person name="Thiergart T."/>
            <person name="Pickel B."/>
            <person name="Atanasova L."/>
            <person name="Karlsson M."/>
            <person name="Huettel B."/>
            <person name="Barry K.W."/>
            <person name="Haridas S."/>
            <person name="Chen C."/>
            <person name="Bauer D."/>
            <person name="Andreopoulos W."/>
            <person name="Pangilinan J."/>
            <person name="LaButti K."/>
            <person name="Riley R."/>
            <person name="Lipzen A."/>
            <person name="Clum A."/>
            <person name="Drula E."/>
            <person name="Henrissat B."/>
            <person name="Kohler A."/>
            <person name="Grigoriev I.V."/>
            <person name="Martin F.M."/>
            <person name="Hacquard S."/>
        </authorList>
    </citation>
    <scope>NUCLEOTIDE SEQUENCE</scope>
    <source>
        <strain evidence="14">MPI-CAGE-CH-0235</strain>
    </source>
</reference>
<feature type="region of interest" description="Disordered" evidence="12">
    <location>
        <begin position="158"/>
        <end position="184"/>
    </location>
</feature>
<keyword evidence="9" id="KW-0539">Nucleus</keyword>
<evidence type="ECO:0000256" key="8">
    <source>
        <dbReference type="ARBA" id="ARBA00022833"/>
    </source>
</evidence>
<evidence type="ECO:0000256" key="9">
    <source>
        <dbReference type="ARBA" id="ARBA00023242"/>
    </source>
</evidence>
<dbReference type="CDD" id="cd16651">
    <property type="entry name" value="SPL-RING_NSE2"/>
    <property type="match status" value="1"/>
</dbReference>
<evidence type="ECO:0000259" key="13">
    <source>
        <dbReference type="PROSITE" id="PS51044"/>
    </source>
</evidence>
<feature type="compositionally biased region" description="Low complexity" evidence="12">
    <location>
        <begin position="15"/>
        <end position="28"/>
    </location>
</feature>
<sequence>MSRRLLNRSGNPVVSSPSSSSTPRRTTTALPEYEPPSCPLDESARRALGELSNNRTAVPYELQLKESLRTLGSSVGDMHERLRYQRERLTRQKAAREAKGVAASTADEDRLKAHIDQLERDVEALTRDSERAVRELVDHKAELEDEVAVLGDLYTHAATQQPPPDEASLENENGDIEYPPVPSTLGAFRERRQGKLEEYGGMSMHQRYAVNNDYAGFKKLWHDAAVGEDGPPLPDASRWFRSDGQPVMSGIGDEMDGSDDDIAVAREVVSLKCPLTLRVMKEPYSNRNCKHTFEKGALLDYLPRQGAVQCPQTGCSQSFARADFDTDFHLNQAMLRRIHRAEAAHASDEDLDDDENLEGDSELAVRASNRRQSRQPKRERR</sequence>
<evidence type="ECO:0000256" key="10">
    <source>
        <dbReference type="PROSITE-ProRule" id="PRU00452"/>
    </source>
</evidence>
<dbReference type="InterPro" id="IPR026846">
    <property type="entry name" value="Nse2(Mms21)"/>
</dbReference>
<evidence type="ECO:0000256" key="5">
    <source>
        <dbReference type="ARBA" id="ARBA00022723"/>
    </source>
</evidence>
<evidence type="ECO:0000256" key="12">
    <source>
        <dbReference type="SAM" id="MobiDB-lite"/>
    </source>
</evidence>
<name>A0A8K0SWB5_9HYPO</name>
<dbReference type="PANTHER" id="PTHR21330">
    <property type="entry name" value="E3 SUMO-PROTEIN LIGASE NSE2"/>
    <property type="match status" value="1"/>
</dbReference>
<keyword evidence="7" id="KW-0833">Ubl conjugation pathway</keyword>
<evidence type="ECO:0000256" key="7">
    <source>
        <dbReference type="ARBA" id="ARBA00022786"/>
    </source>
</evidence>
<evidence type="ECO:0000256" key="3">
    <source>
        <dbReference type="ARBA" id="ARBA00008212"/>
    </source>
</evidence>
<dbReference type="InterPro" id="IPR013083">
    <property type="entry name" value="Znf_RING/FYVE/PHD"/>
</dbReference>
<comment type="subcellular location">
    <subcellularLocation>
        <location evidence="1">Nucleus</location>
    </subcellularLocation>
</comment>
<feature type="compositionally biased region" description="Basic residues" evidence="12">
    <location>
        <begin position="368"/>
        <end position="381"/>
    </location>
</feature>
<organism evidence="14 15">
    <name type="scientific">Stachybotrys elegans</name>
    <dbReference type="NCBI Taxonomy" id="80388"/>
    <lineage>
        <taxon>Eukaryota</taxon>
        <taxon>Fungi</taxon>
        <taxon>Dikarya</taxon>
        <taxon>Ascomycota</taxon>
        <taxon>Pezizomycotina</taxon>
        <taxon>Sordariomycetes</taxon>
        <taxon>Hypocreomycetidae</taxon>
        <taxon>Hypocreales</taxon>
        <taxon>Stachybotryaceae</taxon>
        <taxon>Stachybotrys</taxon>
    </lineage>
</organism>
<dbReference type="AlphaFoldDB" id="A0A8K0SWB5"/>
<comment type="similarity">
    <text evidence="3">Belongs to the NSE2 family.</text>
</comment>
<dbReference type="InterPro" id="IPR004181">
    <property type="entry name" value="Znf_MIZ"/>
</dbReference>
<keyword evidence="11" id="KW-0175">Coiled coil</keyword>
<evidence type="ECO:0000256" key="6">
    <source>
        <dbReference type="ARBA" id="ARBA00022771"/>
    </source>
</evidence>
<comment type="caution">
    <text evidence="14">The sequence shown here is derived from an EMBL/GenBank/DDBJ whole genome shotgun (WGS) entry which is preliminary data.</text>
</comment>
<dbReference type="Gene3D" id="3.30.40.10">
    <property type="entry name" value="Zinc/RING finger domain, C3HC4 (zinc finger)"/>
    <property type="match status" value="1"/>
</dbReference>
<evidence type="ECO:0000256" key="4">
    <source>
        <dbReference type="ARBA" id="ARBA00022679"/>
    </source>
</evidence>
<dbReference type="GO" id="GO:0016925">
    <property type="term" value="P:protein sumoylation"/>
    <property type="evidence" value="ECO:0007669"/>
    <property type="project" value="UniProtKB-UniPathway"/>
</dbReference>
<dbReference type="PANTHER" id="PTHR21330:SF1">
    <property type="entry name" value="E3 SUMO-PROTEIN LIGASE NSE2"/>
    <property type="match status" value="1"/>
</dbReference>
<dbReference type="SUPFAM" id="SSF57850">
    <property type="entry name" value="RING/U-box"/>
    <property type="match status" value="1"/>
</dbReference>
<keyword evidence="6 10" id="KW-0863">Zinc-finger</keyword>
<dbReference type="GO" id="GO:0008270">
    <property type="term" value="F:zinc ion binding"/>
    <property type="evidence" value="ECO:0007669"/>
    <property type="project" value="UniProtKB-KW"/>
</dbReference>
<feature type="region of interest" description="Disordered" evidence="12">
    <location>
        <begin position="342"/>
        <end position="381"/>
    </location>
</feature>
<protein>
    <submittedName>
        <fullName evidence="14">Chromosomal organization and DNA repair protein Mms21</fullName>
    </submittedName>
</protein>
<evidence type="ECO:0000313" key="15">
    <source>
        <dbReference type="Proteomes" id="UP000813444"/>
    </source>
</evidence>
<dbReference type="Pfam" id="PF11789">
    <property type="entry name" value="zf-Nse"/>
    <property type="match status" value="1"/>
</dbReference>
<dbReference type="Proteomes" id="UP000813444">
    <property type="component" value="Unassembled WGS sequence"/>
</dbReference>
<evidence type="ECO:0000256" key="2">
    <source>
        <dbReference type="ARBA" id="ARBA00004718"/>
    </source>
</evidence>
<dbReference type="PROSITE" id="PS51044">
    <property type="entry name" value="ZF_SP_RING"/>
    <property type="match status" value="1"/>
</dbReference>
<dbReference type="OrthoDB" id="26899at2759"/>
<dbReference type="GO" id="GO:0030915">
    <property type="term" value="C:Smc5-Smc6 complex"/>
    <property type="evidence" value="ECO:0007669"/>
    <property type="project" value="InterPro"/>
</dbReference>
<keyword evidence="8" id="KW-0862">Zinc</keyword>
<proteinExistence type="inferred from homology"/>
<dbReference type="EMBL" id="JAGPNK010000006">
    <property type="protein sequence ID" value="KAH7319753.1"/>
    <property type="molecule type" value="Genomic_DNA"/>
</dbReference>
<keyword evidence="4" id="KW-0808">Transferase</keyword>
<feature type="coiled-coil region" evidence="11">
    <location>
        <begin position="101"/>
        <end position="146"/>
    </location>
</feature>
<evidence type="ECO:0000256" key="1">
    <source>
        <dbReference type="ARBA" id="ARBA00004123"/>
    </source>
</evidence>
<evidence type="ECO:0000313" key="14">
    <source>
        <dbReference type="EMBL" id="KAH7319753.1"/>
    </source>
</evidence>
<dbReference type="GO" id="GO:0005634">
    <property type="term" value="C:nucleus"/>
    <property type="evidence" value="ECO:0007669"/>
    <property type="project" value="UniProtKB-SubCell"/>
</dbReference>
<feature type="domain" description="SP-RING-type" evidence="13">
    <location>
        <begin position="258"/>
        <end position="343"/>
    </location>
</feature>
<dbReference type="GO" id="GO:0000724">
    <property type="term" value="P:double-strand break repair via homologous recombination"/>
    <property type="evidence" value="ECO:0007669"/>
    <property type="project" value="InterPro"/>
</dbReference>
<evidence type="ECO:0000256" key="11">
    <source>
        <dbReference type="SAM" id="Coils"/>
    </source>
</evidence>
<feature type="region of interest" description="Disordered" evidence="12">
    <location>
        <begin position="1"/>
        <end position="41"/>
    </location>
</feature>
<gene>
    <name evidence="14" type="ORF">B0I35DRAFT_478076</name>
</gene>
<feature type="compositionally biased region" description="Acidic residues" evidence="12">
    <location>
        <begin position="349"/>
        <end position="361"/>
    </location>
</feature>
<keyword evidence="15" id="KW-1185">Reference proteome</keyword>
<comment type="pathway">
    <text evidence="2">Protein modification; protein sumoylation.</text>
</comment>
<dbReference type="GO" id="GO:0061665">
    <property type="term" value="F:SUMO ligase activity"/>
    <property type="evidence" value="ECO:0007669"/>
    <property type="project" value="TreeGrafter"/>
</dbReference>
<dbReference type="UniPathway" id="UPA00886"/>